<proteinExistence type="predicted"/>
<protein>
    <submittedName>
        <fullName evidence="1">Uncharacterized protein</fullName>
    </submittedName>
</protein>
<dbReference type="AlphaFoldDB" id="A0A060ZK09"/>
<evidence type="ECO:0000313" key="1">
    <source>
        <dbReference type="EMBL" id="CDR06064.1"/>
    </source>
</evidence>
<reference evidence="1" key="1">
    <citation type="journal article" date="2014" name="Nat. Commun.">
        <title>The rainbow trout genome provides novel insights into evolution after whole-genome duplication in vertebrates.</title>
        <authorList>
            <person name="Berthelot C."/>
            <person name="Brunet F."/>
            <person name="Chalopin D."/>
            <person name="Juanchich A."/>
            <person name="Bernard M."/>
            <person name="Noel B."/>
            <person name="Bento P."/>
            <person name="Da Silva C."/>
            <person name="Labadie K."/>
            <person name="Alberti A."/>
            <person name="Aury J.M."/>
            <person name="Louis A."/>
            <person name="Dehais P."/>
            <person name="Bardou P."/>
            <person name="Montfort J."/>
            <person name="Klopp C."/>
            <person name="Cabau C."/>
            <person name="Gaspin C."/>
            <person name="Thorgaard G.H."/>
            <person name="Boussaha M."/>
            <person name="Quillet E."/>
            <person name="Guyomard R."/>
            <person name="Galiana D."/>
            <person name="Bobe J."/>
            <person name="Volff J.N."/>
            <person name="Genet C."/>
            <person name="Wincker P."/>
            <person name="Jaillon O."/>
            <person name="Roest Crollius H."/>
            <person name="Guiguen Y."/>
        </authorList>
    </citation>
    <scope>NUCLEOTIDE SEQUENCE [LARGE SCALE GENOMIC DNA]</scope>
</reference>
<accession>A0A060ZK09</accession>
<dbReference type="STRING" id="8022.A0A060ZK09"/>
<organism evidence="1 2">
    <name type="scientific">Oncorhynchus mykiss</name>
    <name type="common">Rainbow trout</name>
    <name type="synonym">Salmo gairdneri</name>
    <dbReference type="NCBI Taxonomy" id="8022"/>
    <lineage>
        <taxon>Eukaryota</taxon>
        <taxon>Metazoa</taxon>
        <taxon>Chordata</taxon>
        <taxon>Craniata</taxon>
        <taxon>Vertebrata</taxon>
        <taxon>Euteleostomi</taxon>
        <taxon>Actinopterygii</taxon>
        <taxon>Neopterygii</taxon>
        <taxon>Teleostei</taxon>
        <taxon>Protacanthopterygii</taxon>
        <taxon>Salmoniformes</taxon>
        <taxon>Salmonidae</taxon>
        <taxon>Salmoninae</taxon>
        <taxon>Oncorhynchus</taxon>
    </lineage>
</organism>
<dbReference type="EMBL" id="FR968229">
    <property type="protein sequence ID" value="CDR06064.1"/>
    <property type="molecule type" value="Genomic_DNA"/>
</dbReference>
<dbReference type="PANTHER" id="PTHR31635:SF196">
    <property type="entry name" value="REVERSE TRANSCRIPTASE DOMAIN-CONTAINING PROTEIN-RELATED"/>
    <property type="match status" value="1"/>
</dbReference>
<gene>
    <name evidence="1" type="ORF">GSONMT00020031001</name>
</gene>
<dbReference type="PaxDb" id="8022-A0A060ZK09"/>
<name>A0A060ZK09_ONCMY</name>
<reference evidence="1" key="2">
    <citation type="submission" date="2014-03" db="EMBL/GenBank/DDBJ databases">
        <authorList>
            <person name="Genoscope - CEA"/>
        </authorList>
    </citation>
    <scope>NUCLEOTIDE SEQUENCE</scope>
</reference>
<dbReference type="PANTHER" id="PTHR31635">
    <property type="entry name" value="REVERSE TRANSCRIPTASE DOMAIN-CONTAINING PROTEIN-RELATED"/>
    <property type="match status" value="1"/>
</dbReference>
<evidence type="ECO:0000313" key="2">
    <source>
        <dbReference type="Proteomes" id="UP000193380"/>
    </source>
</evidence>
<dbReference type="Proteomes" id="UP000193380">
    <property type="component" value="Unassembled WGS sequence"/>
</dbReference>
<sequence>MDVSAGGLQHKISLYKDDVLLYISNPEKFLPPILDTIAQYGKFSGYKINFNKSTVCPLNITLTSSMKTLCLFQWKTQGFQYLGIFRTPDLNGLFKENYLPLLDRIKNYLQTWISLPISLVGRIYVIRMNILPRLNYLFQMLPCYLPVSFFKTTNHSITKFIWGNKKPRIMFSTLL</sequence>